<sequence length="297" mass="33591">MLRLRLFITFKIMFHFAFAGTTSPGGHCSTSRNRLGSNTHKFLSDCSDQTYCSGPQNGTCLLRTCRRDEFPFGYGPEDFLPPLCPRGTFCPDEGDACRLQVSVGGACQMDRDEQCAPAANWREISNGENFYGSLCLRGICMFANVTYGEPCVIDKNTYTDIGFDGKAIGIVIVRDNCRAPQSYCNQETQVCERTKTLGDFCQQDQECELRNCVSGVCTEPPETPFRVAPWQYVITAFCVIGAMISICMLLTVIHRRHRMRRYREIREYYFEQLNLRKSIMALHSAAAVSEGREQMLI</sequence>
<keyword evidence="1" id="KW-1133">Transmembrane helix</keyword>
<keyword evidence="1" id="KW-0472">Membrane</keyword>
<dbReference type="AlphaFoldDB" id="A0A4S8MUK5"/>
<evidence type="ECO:0008006" key="5">
    <source>
        <dbReference type="Google" id="ProtNLM"/>
    </source>
</evidence>
<reference evidence="3 4" key="1">
    <citation type="journal article" date="2019" name="Nat. Ecol. Evol.">
        <title>Megaphylogeny resolves global patterns of mushroom evolution.</title>
        <authorList>
            <person name="Varga T."/>
            <person name="Krizsan K."/>
            <person name="Foldi C."/>
            <person name="Dima B."/>
            <person name="Sanchez-Garcia M."/>
            <person name="Sanchez-Ramirez S."/>
            <person name="Szollosi G.J."/>
            <person name="Szarkandi J.G."/>
            <person name="Papp V."/>
            <person name="Albert L."/>
            <person name="Andreopoulos W."/>
            <person name="Angelini C."/>
            <person name="Antonin V."/>
            <person name="Barry K.W."/>
            <person name="Bougher N.L."/>
            <person name="Buchanan P."/>
            <person name="Buyck B."/>
            <person name="Bense V."/>
            <person name="Catcheside P."/>
            <person name="Chovatia M."/>
            <person name="Cooper J."/>
            <person name="Damon W."/>
            <person name="Desjardin D."/>
            <person name="Finy P."/>
            <person name="Geml J."/>
            <person name="Haridas S."/>
            <person name="Hughes K."/>
            <person name="Justo A."/>
            <person name="Karasinski D."/>
            <person name="Kautmanova I."/>
            <person name="Kiss B."/>
            <person name="Kocsube S."/>
            <person name="Kotiranta H."/>
            <person name="LaButti K.M."/>
            <person name="Lechner B.E."/>
            <person name="Liimatainen K."/>
            <person name="Lipzen A."/>
            <person name="Lukacs Z."/>
            <person name="Mihaltcheva S."/>
            <person name="Morgado L.N."/>
            <person name="Niskanen T."/>
            <person name="Noordeloos M.E."/>
            <person name="Ohm R.A."/>
            <person name="Ortiz-Santana B."/>
            <person name="Ovrebo C."/>
            <person name="Racz N."/>
            <person name="Riley R."/>
            <person name="Savchenko A."/>
            <person name="Shiryaev A."/>
            <person name="Soop K."/>
            <person name="Spirin V."/>
            <person name="Szebenyi C."/>
            <person name="Tomsovsky M."/>
            <person name="Tulloss R.E."/>
            <person name="Uehling J."/>
            <person name="Grigoriev I.V."/>
            <person name="Vagvolgyi C."/>
            <person name="Papp T."/>
            <person name="Martin F.M."/>
            <person name="Miettinen O."/>
            <person name="Hibbett D.S."/>
            <person name="Nagy L.G."/>
        </authorList>
    </citation>
    <scope>NUCLEOTIDE SEQUENCE [LARGE SCALE GENOMIC DNA]</scope>
    <source>
        <strain evidence="3 4">CBS 962.96</strain>
    </source>
</reference>
<protein>
    <recommendedName>
        <fullName evidence="5">EB domain-containing protein</fullName>
    </recommendedName>
</protein>
<keyword evidence="4" id="KW-1185">Reference proteome</keyword>
<proteinExistence type="predicted"/>
<dbReference type="Proteomes" id="UP000297245">
    <property type="component" value="Unassembled WGS sequence"/>
</dbReference>
<dbReference type="OrthoDB" id="195231at2759"/>
<evidence type="ECO:0000313" key="4">
    <source>
        <dbReference type="Proteomes" id="UP000297245"/>
    </source>
</evidence>
<evidence type="ECO:0000256" key="2">
    <source>
        <dbReference type="SAM" id="SignalP"/>
    </source>
</evidence>
<keyword evidence="1" id="KW-0812">Transmembrane</keyword>
<evidence type="ECO:0000256" key="1">
    <source>
        <dbReference type="SAM" id="Phobius"/>
    </source>
</evidence>
<evidence type="ECO:0000313" key="3">
    <source>
        <dbReference type="EMBL" id="THV06379.1"/>
    </source>
</evidence>
<gene>
    <name evidence="3" type="ORF">K435DRAFT_743840</name>
</gene>
<feature type="signal peptide" evidence="2">
    <location>
        <begin position="1"/>
        <end position="19"/>
    </location>
</feature>
<feature type="chain" id="PRO_5020335086" description="EB domain-containing protein" evidence="2">
    <location>
        <begin position="20"/>
        <end position="297"/>
    </location>
</feature>
<organism evidence="3 4">
    <name type="scientific">Dendrothele bispora (strain CBS 962.96)</name>
    <dbReference type="NCBI Taxonomy" id="1314807"/>
    <lineage>
        <taxon>Eukaryota</taxon>
        <taxon>Fungi</taxon>
        <taxon>Dikarya</taxon>
        <taxon>Basidiomycota</taxon>
        <taxon>Agaricomycotina</taxon>
        <taxon>Agaricomycetes</taxon>
        <taxon>Agaricomycetidae</taxon>
        <taxon>Agaricales</taxon>
        <taxon>Agaricales incertae sedis</taxon>
        <taxon>Dendrothele</taxon>
    </lineage>
</organism>
<name>A0A4S8MUK5_DENBC</name>
<dbReference type="EMBL" id="ML179043">
    <property type="protein sequence ID" value="THV06379.1"/>
    <property type="molecule type" value="Genomic_DNA"/>
</dbReference>
<feature type="transmembrane region" description="Helical" evidence="1">
    <location>
        <begin position="230"/>
        <end position="253"/>
    </location>
</feature>
<keyword evidence="2" id="KW-0732">Signal</keyword>
<accession>A0A4S8MUK5</accession>